<reference evidence="1 2" key="1">
    <citation type="submission" date="2014-04" db="EMBL/GenBank/DDBJ databases">
        <authorList>
            <consortium name="DOE Joint Genome Institute"/>
            <person name="Kuo A."/>
            <person name="Kohler A."/>
            <person name="Costa M.D."/>
            <person name="Nagy L.G."/>
            <person name="Floudas D."/>
            <person name="Copeland A."/>
            <person name="Barry K.W."/>
            <person name="Cichocki N."/>
            <person name="Veneault-Fourrey C."/>
            <person name="LaButti K."/>
            <person name="Lindquist E.A."/>
            <person name="Lipzen A."/>
            <person name="Lundell T."/>
            <person name="Morin E."/>
            <person name="Murat C."/>
            <person name="Sun H."/>
            <person name="Tunlid A."/>
            <person name="Henrissat B."/>
            <person name="Grigoriev I.V."/>
            <person name="Hibbett D.S."/>
            <person name="Martin F."/>
            <person name="Nordberg H.P."/>
            <person name="Cantor M.N."/>
            <person name="Hua S.X."/>
        </authorList>
    </citation>
    <scope>NUCLEOTIDE SEQUENCE [LARGE SCALE GENOMIC DNA]</scope>
    <source>
        <strain evidence="1 2">441</strain>
    </source>
</reference>
<evidence type="ECO:0000313" key="2">
    <source>
        <dbReference type="Proteomes" id="UP000054018"/>
    </source>
</evidence>
<proteinExistence type="predicted"/>
<name>A0A0C9XPM2_9AGAM</name>
<organism evidence="1 2">
    <name type="scientific">Pisolithus microcarpus 441</name>
    <dbReference type="NCBI Taxonomy" id="765257"/>
    <lineage>
        <taxon>Eukaryota</taxon>
        <taxon>Fungi</taxon>
        <taxon>Dikarya</taxon>
        <taxon>Basidiomycota</taxon>
        <taxon>Agaricomycotina</taxon>
        <taxon>Agaricomycetes</taxon>
        <taxon>Agaricomycetidae</taxon>
        <taxon>Boletales</taxon>
        <taxon>Sclerodermatineae</taxon>
        <taxon>Pisolithaceae</taxon>
        <taxon>Pisolithus</taxon>
    </lineage>
</organism>
<dbReference type="AlphaFoldDB" id="A0A0C9XPM2"/>
<gene>
    <name evidence="1" type="ORF">PISMIDRAFT_688079</name>
</gene>
<dbReference type="Proteomes" id="UP000054018">
    <property type="component" value="Unassembled WGS sequence"/>
</dbReference>
<evidence type="ECO:0000313" key="1">
    <source>
        <dbReference type="EMBL" id="KIK14315.1"/>
    </source>
</evidence>
<dbReference type="HOGENOM" id="CLU_2868549_0_0_1"/>
<dbReference type="EMBL" id="KN833945">
    <property type="protein sequence ID" value="KIK14315.1"/>
    <property type="molecule type" value="Genomic_DNA"/>
</dbReference>
<protein>
    <submittedName>
        <fullName evidence="1">Uncharacterized protein</fullName>
    </submittedName>
</protein>
<sequence>MIQRLEQFIPGAFTISNSRPKPDLHPDFDVRVVAKPFHVDNQYRRESPDVDLLLRFECHTRATE</sequence>
<keyword evidence="2" id="KW-1185">Reference proteome</keyword>
<accession>A0A0C9XPM2</accession>
<reference evidence="2" key="2">
    <citation type="submission" date="2015-01" db="EMBL/GenBank/DDBJ databases">
        <title>Evolutionary Origins and Diversification of the Mycorrhizal Mutualists.</title>
        <authorList>
            <consortium name="DOE Joint Genome Institute"/>
            <consortium name="Mycorrhizal Genomics Consortium"/>
            <person name="Kohler A."/>
            <person name="Kuo A."/>
            <person name="Nagy L.G."/>
            <person name="Floudas D."/>
            <person name="Copeland A."/>
            <person name="Barry K.W."/>
            <person name="Cichocki N."/>
            <person name="Veneault-Fourrey C."/>
            <person name="LaButti K."/>
            <person name="Lindquist E.A."/>
            <person name="Lipzen A."/>
            <person name="Lundell T."/>
            <person name="Morin E."/>
            <person name="Murat C."/>
            <person name="Riley R."/>
            <person name="Ohm R."/>
            <person name="Sun H."/>
            <person name="Tunlid A."/>
            <person name="Henrissat B."/>
            <person name="Grigoriev I.V."/>
            <person name="Hibbett D.S."/>
            <person name="Martin F."/>
        </authorList>
    </citation>
    <scope>NUCLEOTIDE SEQUENCE [LARGE SCALE GENOMIC DNA]</scope>
    <source>
        <strain evidence="2">441</strain>
    </source>
</reference>